<evidence type="ECO:0000256" key="2">
    <source>
        <dbReference type="ARBA" id="ARBA00023125"/>
    </source>
</evidence>
<dbReference type="PANTHER" id="PTHR31719:SF94">
    <property type="entry name" value="PROTEIN ATAF2"/>
    <property type="match status" value="1"/>
</dbReference>
<keyword evidence="4" id="KW-0539">Nucleus</keyword>
<feature type="compositionally biased region" description="Basic and acidic residues" evidence="5">
    <location>
        <begin position="386"/>
        <end position="399"/>
    </location>
</feature>
<dbReference type="PROSITE" id="PS51005">
    <property type="entry name" value="NAC"/>
    <property type="match status" value="1"/>
</dbReference>
<dbReference type="Gene3D" id="2.170.150.80">
    <property type="entry name" value="NAC domain"/>
    <property type="match status" value="1"/>
</dbReference>
<evidence type="ECO:0000313" key="7">
    <source>
        <dbReference type="EMBL" id="KAK0595135.1"/>
    </source>
</evidence>
<dbReference type="SUPFAM" id="SSF101941">
    <property type="entry name" value="NAC domain"/>
    <property type="match status" value="1"/>
</dbReference>
<evidence type="ECO:0000256" key="4">
    <source>
        <dbReference type="ARBA" id="ARBA00023242"/>
    </source>
</evidence>
<dbReference type="Proteomes" id="UP001168877">
    <property type="component" value="Unassembled WGS sequence"/>
</dbReference>
<feature type="domain" description="NAC" evidence="6">
    <location>
        <begin position="245"/>
        <end position="402"/>
    </location>
</feature>
<reference evidence="7" key="1">
    <citation type="journal article" date="2022" name="Plant J.">
        <title>Strategies of tolerance reflected in two North American maple genomes.</title>
        <authorList>
            <person name="McEvoy S.L."/>
            <person name="Sezen U.U."/>
            <person name="Trouern-Trend A."/>
            <person name="McMahon S.M."/>
            <person name="Schaberg P.G."/>
            <person name="Yang J."/>
            <person name="Wegrzyn J.L."/>
            <person name="Swenson N.G."/>
        </authorList>
    </citation>
    <scope>NUCLEOTIDE SEQUENCE</scope>
    <source>
        <strain evidence="7">NS2018</strain>
    </source>
</reference>
<comment type="caution">
    <text evidence="7">The sequence shown here is derived from an EMBL/GenBank/DDBJ whole genome shotgun (WGS) entry which is preliminary data.</text>
</comment>
<dbReference type="InterPro" id="IPR036093">
    <property type="entry name" value="NAC_dom_sf"/>
</dbReference>
<dbReference type="GO" id="GO:0006355">
    <property type="term" value="P:regulation of DNA-templated transcription"/>
    <property type="evidence" value="ECO:0007669"/>
    <property type="project" value="InterPro"/>
</dbReference>
<evidence type="ECO:0000256" key="3">
    <source>
        <dbReference type="ARBA" id="ARBA00023163"/>
    </source>
</evidence>
<evidence type="ECO:0000313" key="8">
    <source>
        <dbReference type="Proteomes" id="UP001168877"/>
    </source>
</evidence>
<dbReference type="EMBL" id="JAUESC010000004">
    <property type="protein sequence ID" value="KAK0595135.1"/>
    <property type="molecule type" value="Genomic_DNA"/>
</dbReference>
<keyword evidence="8" id="KW-1185">Reference proteome</keyword>
<dbReference type="PANTHER" id="PTHR31719">
    <property type="entry name" value="NAC TRANSCRIPTION FACTOR 56"/>
    <property type="match status" value="1"/>
</dbReference>
<feature type="compositionally biased region" description="Polar residues" evidence="5">
    <location>
        <begin position="1"/>
        <end position="20"/>
    </location>
</feature>
<feature type="compositionally biased region" description="Low complexity" evidence="5">
    <location>
        <begin position="21"/>
        <end position="31"/>
    </location>
</feature>
<feature type="compositionally biased region" description="Polar residues" evidence="5">
    <location>
        <begin position="400"/>
        <end position="411"/>
    </location>
</feature>
<name>A0AA39VWK3_ACESA</name>
<accession>A0AA39VWK3</accession>
<dbReference type="AlphaFoldDB" id="A0AA39VWK3"/>
<dbReference type="InterPro" id="IPR003441">
    <property type="entry name" value="NAC-dom"/>
</dbReference>
<evidence type="ECO:0000256" key="5">
    <source>
        <dbReference type="SAM" id="MobiDB-lite"/>
    </source>
</evidence>
<evidence type="ECO:0000256" key="1">
    <source>
        <dbReference type="ARBA" id="ARBA00023015"/>
    </source>
</evidence>
<gene>
    <name evidence="7" type="ORF">LWI29_003881</name>
</gene>
<evidence type="ECO:0000259" key="6">
    <source>
        <dbReference type="PROSITE" id="PS51005"/>
    </source>
</evidence>
<dbReference type="Pfam" id="PF02365">
    <property type="entry name" value="NAM"/>
    <property type="match status" value="1"/>
</dbReference>
<sequence length="423" mass="47410">MKRNTIESCHTNHNGQNHRIPTSSVPSTSATLPPPPLTVPFSVDTVDHTGWASAYTNLMSTYEYFSSYGNDQSPSISNFDSSHHLPAMPSQYESLINNGHNLCFPTSTVPSSFDVPLPPPTIPLSDVVVDVQSPFSYDFCINNSSSSIKNDQSSSGNYAKSHPLNVQYPADNIDHYLPFTAVPVPYVDPPPLHLNYPANNINQSLCFSTIPDLPYAEPSTVNNGESSLVPYGTKLDDRVVDLSRLPPGYKFCPNDEELVLDYLMKKVTNQSLPCNTIIDVDLYKYNPWDLEEKYFKQSREKKWYLFTPTTRKYPNGERPSRSAGVGYWKATGADKNITYKDRKPYNDKVYGDIAYGDLIGTKKALLDPWVLCSIYHKAGKSIKGSSHSDDENESLRSDLNDSNNECTSTDQYMHDNRLPDQQV</sequence>
<proteinExistence type="predicted"/>
<feature type="region of interest" description="Disordered" evidence="5">
    <location>
        <begin position="380"/>
        <end position="423"/>
    </location>
</feature>
<organism evidence="7 8">
    <name type="scientific">Acer saccharum</name>
    <name type="common">Sugar maple</name>
    <dbReference type="NCBI Taxonomy" id="4024"/>
    <lineage>
        <taxon>Eukaryota</taxon>
        <taxon>Viridiplantae</taxon>
        <taxon>Streptophyta</taxon>
        <taxon>Embryophyta</taxon>
        <taxon>Tracheophyta</taxon>
        <taxon>Spermatophyta</taxon>
        <taxon>Magnoliopsida</taxon>
        <taxon>eudicotyledons</taxon>
        <taxon>Gunneridae</taxon>
        <taxon>Pentapetalae</taxon>
        <taxon>rosids</taxon>
        <taxon>malvids</taxon>
        <taxon>Sapindales</taxon>
        <taxon>Sapindaceae</taxon>
        <taxon>Hippocastanoideae</taxon>
        <taxon>Acereae</taxon>
        <taxon>Acer</taxon>
    </lineage>
</organism>
<reference evidence="7" key="2">
    <citation type="submission" date="2023-06" db="EMBL/GenBank/DDBJ databases">
        <authorList>
            <person name="Swenson N.G."/>
            <person name="Wegrzyn J.L."/>
            <person name="Mcevoy S.L."/>
        </authorList>
    </citation>
    <scope>NUCLEOTIDE SEQUENCE</scope>
    <source>
        <strain evidence="7">NS2018</strain>
        <tissue evidence="7">Leaf</tissue>
    </source>
</reference>
<keyword evidence="3" id="KW-0804">Transcription</keyword>
<keyword evidence="2" id="KW-0238">DNA-binding</keyword>
<feature type="region of interest" description="Disordered" evidence="5">
    <location>
        <begin position="1"/>
        <end position="33"/>
    </location>
</feature>
<dbReference type="GO" id="GO:0003677">
    <property type="term" value="F:DNA binding"/>
    <property type="evidence" value="ECO:0007669"/>
    <property type="project" value="UniProtKB-KW"/>
</dbReference>
<feature type="compositionally biased region" description="Basic and acidic residues" evidence="5">
    <location>
        <begin position="412"/>
        <end position="423"/>
    </location>
</feature>
<protein>
    <recommendedName>
        <fullName evidence="6">NAC domain-containing protein</fullName>
    </recommendedName>
</protein>
<keyword evidence="1" id="KW-0805">Transcription regulation</keyword>